<dbReference type="RefSeq" id="WP_022347450.1">
    <property type="nucleotide sequence ID" value="NZ_JGCY01000224.1"/>
</dbReference>
<evidence type="ECO:0000313" key="2">
    <source>
        <dbReference type="Proteomes" id="UP000020529"/>
    </source>
</evidence>
<accession>A0A015TY22</accession>
<dbReference type="AlphaFoldDB" id="A0A015TY22"/>
<gene>
    <name evidence="1" type="ORF">M124_0366</name>
</gene>
<dbReference type="InterPro" id="IPR038765">
    <property type="entry name" value="Papain-like_cys_pep_sf"/>
</dbReference>
<dbReference type="PANTHER" id="PTHR35532:SF5">
    <property type="entry name" value="CARBOHYDRATE-BINDING DOMAIN-CONTAINING PROTEIN"/>
    <property type="match status" value="1"/>
</dbReference>
<comment type="caution">
    <text evidence="1">The sequence shown here is derived from an EMBL/GenBank/DDBJ whole genome shotgun (WGS) entry which is preliminary data.</text>
</comment>
<name>A0A015TY22_BACFG</name>
<dbReference type="Proteomes" id="UP000020529">
    <property type="component" value="Unassembled WGS sequence"/>
</dbReference>
<dbReference type="PATRIC" id="fig|1339315.3.peg.1181"/>
<evidence type="ECO:0008006" key="3">
    <source>
        <dbReference type="Google" id="ProtNLM"/>
    </source>
</evidence>
<dbReference type="Gene3D" id="2.60.120.260">
    <property type="entry name" value="Galactose-binding domain-like"/>
    <property type="match status" value="1"/>
</dbReference>
<protein>
    <recommendedName>
        <fullName evidence="3">F5/8 type C domain protein</fullName>
    </recommendedName>
</protein>
<dbReference type="EMBL" id="JGCY01000224">
    <property type="protein sequence ID" value="EXY75766.1"/>
    <property type="molecule type" value="Genomic_DNA"/>
</dbReference>
<reference evidence="1 2" key="1">
    <citation type="submission" date="2014-02" db="EMBL/GenBank/DDBJ databases">
        <authorList>
            <person name="Sears C."/>
            <person name="Carroll K."/>
            <person name="Sack B.R."/>
            <person name="Qadri F."/>
            <person name="Myers L.L."/>
            <person name="Chung G.-T."/>
            <person name="Escheverria P."/>
            <person name="Fraser C.M."/>
            <person name="Sadzewicz L."/>
            <person name="Shefchek K.A."/>
            <person name="Tallon L."/>
            <person name="Das S.P."/>
            <person name="Daugherty S."/>
            <person name="Mongodin E.F."/>
        </authorList>
    </citation>
    <scope>NUCLEOTIDE SEQUENCE [LARGE SCALE GENOMIC DNA]</scope>
    <source>
        <strain evidence="2">3988T(B)14</strain>
    </source>
</reference>
<organism evidence="1 2">
    <name type="scientific">Bacteroides fragilis str. 3988T(B)14</name>
    <dbReference type="NCBI Taxonomy" id="1339315"/>
    <lineage>
        <taxon>Bacteria</taxon>
        <taxon>Pseudomonadati</taxon>
        <taxon>Bacteroidota</taxon>
        <taxon>Bacteroidia</taxon>
        <taxon>Bacteroidales</taxon>
        <taxon>Bacteroidaceae</taxon>
        <taxon>Bacteroides</taxon>
    </lineage>
</organism>
<sequence length="637" mass="74094">MKYVLFILLVLTLAACQSEKDRRLEYALAFAGDNRVELEKVLEHYRTDPEKLEAARFLIRNMPGWYSYEGNELDSIHHLLVGVCEGRSISKREKNKWNRISFDSLSKIYDAQVITAEYLIDNIDLAFEVWRKYPWNRNLPFDDFCELILPYRIADEPLSDWRKLYYEDYGTLLDSLYKGSDVIEASKIIDGKLRKLYYIYNTDFRVPHLNAVFLYHNRIGYCREACDLTIYAMRACGIPVATDYFVYSPDYQHYHCWTMLRDTTGTFLQFGFNEFEASRDTLRHDGRKKGKVYRYCFGMQADKNSGTSGNRQLSPVLKNRFVKDVTSEYFGSNDTTIPIQMSGEQYIYLGIFSPGGWIPIDMALGNAGKVTFRDIEPDVIYQTLYQGDGGKLYPAGYPFISKTGGGFVLLKPNIDLMEEAILKRKMPQQKTIAEWAYRAIIGAKVEAADDLSFMQADLLWQFEDTLTTNYCVLTPLLRKKYRYVRYVAPIGKRMELAELALFKDSLCKEKVRLGRINSIEPIAKLEYVTDGNILTYFQARDTSCYLAYDLGESTLIERIVFSPRNDDNYIWPGDNYELFYQDGINGWKSLGSKVATEREIDFLVPQNALLWLRNRTKGREEQVFIYKNGRQYFAFDL</sequence>
<evidence type="ECO:0000313" key="1">
    <source>
        <dbReference type="EMBL" id="EXY75766.1"/>
    </source>
</evidence>
<dbReference type="SUPFAM" id="SSF54001">
    <property type="entry name" value="Cysteine proteinases"/>
    <property type="match status" value="1"/>
</dbReference>
<dbReference type="PANTHER" id="PTHR35532">
    <property type="entry name" value="SIMILAR TO POLYHYDROXYALKANOATE DEPOLYMERASE"/>
    <property type="match status" value="1"/>
</dbReference>
<proteinExistence type="predicted"/>
<dbReference type="PROSITE" id="PS51257">
    <property type="entry name" value="PROKAR_LIPOPROTEIN"/>
    <property type="match status" value="1"/>
</dbReference>